<dbReference type="EMBL" id="CP036434">
    <property type="protein sequence ID" value="QDV09627.1"/>
    <property type="molecule type" value="Genomic_DNA"/>
</dbReference>
<evidence type="ECO:0008006" key="4">
    <source>
        <dbReference type="Google" id="ProtNLM"/>
    </source>
</evidence>
<dbReference type="AlphaFoldDB" id="A0A518EZW8"/>
<evidence type="ECO:0000256" key="1">
    <source>
        <dbReference type="SAM" id="MobiDB-lite"/>
    </source>
</evidence>
<accession>A0A518EZW8</accession>
<feature type="compositionally biased region" description="Basic and acidic residues" evidence="1">
    <location>
        <begin position="173"/>
        <end position="185"/>
    </location>
</feature>
<dbReference type="SUPFAM" id="SSF55729">
    <property type="entry name" value="Acyl-CoA N-acyltransferases (Nat)"/>
    <property type="match status" value="1"/>
</dbReference>
<proteinExistence type="predicted"/>
<keyword evidence="3" id="KW-1185">Reference proteome</keyword>
<dbReference type="Proteomes" id="UP000320390">
    <property type="component" value="Chromosome"/>
</dbReference>
<evidence type="ECO:0000313" key="2">
    <source>
        <dbReference type="EMBL" id="QDV09627.1"/>
    </source>
</evidence>
<gene>
    <name evidence="2" type="ORF">Poly30_51850</name>
</gene>
<protein>
    <recommendedName>
        <fullName evidence="4">N-acetyltransferase domain-containing protein</fullName>
    </recommendedName>
</protein>
<name>A0A518EZW8_9BACT</name>
<sequence>MTDRASSAPKRLYRPEDMALRPASFPADYRFLYRLLEERYAKANSNIPGMARQELPTFEEHVRYLDSTPFDRIEIVVASGRDVGLMYLTAERVGGCFILDEFAGRGLALAACFTFFSNETYPIIAHFNSRNRAGYKTADRLGWTLVREEPHRLTYELREPPLDPFAGLRGRRTGADGKADLRADP</sequence>
<feature type="region of interest" description="Disordered" evidence="1">
    <location>
        <begin position="166"/>
        <end position="185"/>
    </location>
</feature>
<dbReference type="InterPro" id="IPR016181">
    <property type="entry name" value="Acyl_CoA_acyltransferase"/>
</dbReference>
<organism evidence="2 3">
    <name type="scientific">Saltatorellus ferox</name>
    <dbReference type="NCBI Taxonomy" id="2528018"/>
    <lineage>
        <taxon>Bacteria</taxon>
        <taxon>Pseudomonadati</taxon>
        <taxon>Planctomycetota</taxon>
        <taxon>Planctomycetia</taxon>
        <taxon>Planctomycetia incertae sedis</taxon>
        <taxon>Saltatorellus</taxon>
    </lineage>
</organism>
<reference evidence="2 3" key="1">
    <citation type="submission" date="2019-02" db="EMBL/GenBank/DDBJ databases">
        <title>Deep-cultivation of Planctomycetes and their phenomic and genomic characterization uncovers novel biology.</title>
        <authorList>
            <person name="Wiegand S."/>
            <person name="Jogler M."/>
            <person name="Boedeker C."/>
            <person name="Pinto D."/>
            <person name="Vollmers J."/>
            <person name="Rivas-Marin E."/>
            <person name="Kohn T."/>
            <person name="Peeters S.H."/>
            <person name="Heuer A."/>
            <person name="Rast P."/>
            <person name="Oberbeckmann S."/>
            <person name="Bunk B."/>
            <person name="Jeske O."/>
            <person name="Meyerdierks A."/>
            <person name="Storesund J.E."/>
            <person name="Kallscheuer N."/>
            <person name="Luecker S."/>
            <person name="Lage O.M."/>
            <person name="Pohl T."/>
            <person name="Merkel B.J."/>
            <person name="Hornburger P."/>
            <person name="Mueller R.-W."/>
            <person name="Bruemmer F."/>
            <person name="Labrenz M."/>
            <person name="Spormann A.M."/>
            <person name="Op den Camp H."/>
            <person name="Overmann J."/>
            <person name="Amann R."/>
            <person name="Jetten M.S.M."/>
            <person name="Mascher T."/>
            <person name="Medema M.H."/>
            <person name="Devos D.P."/>
            <person name="Kaster A.-K."/>
            <person name="Ovreas L."/>
            <person name="Rohde M."/>
            <person name="Galperin M.Y."/>
            <person name="Jogler C."/>
        </authorList>
    </citation>
    <scope>NUCLEOTIDE SEQUENCE [LARGE SCALE GENOMIC DNA]</scope>
    <source>
        <strain evidence="2 3">Poly30</strain>
    </source>
</reference>
<dbReference type="RefSeq" id="WP_145204320.1">
    <property type="nucleotide sequence ID" value="NZ_CP036434.1"/>
</dbReference>
<evidence type="ECO:0000313" key="3">
    <source>
        <dbReference type="Proteomes" id="UP000320390"/>
    </source>
</evidence>